<dbReference type="AlphaFoldDB" id="A0A409YWP7"/>
<evidence type="ECO:0000313" key="4">
    <source>
        <dbReference type="Proteomes" id="UP000284706"/>
    </source>
</evidence>
<dbReference type="EMBL" id="NHYE01000118">
    <property type="protein sequence ID" value="PPR07447.1"/>
    <property type="molecule type" value="Genomic_DNA"/>
</dbReference>
<gene>
    <name evidence="3" type="ORF">CVT26_013477</name>
</gene>
<feature type="compositionally biased region" description="Polar residues" evidence="1">
    <location>
        <begin position="149"/>
        <end position="161"/>
    </location>
</feature>
<feature type="region of interest" description="Disordered" evidence="1">
    <location>
        <begin position="65"/>
        <end position="161"/>
    </location>
</feature>
<feature type="transmembrane region" description="Helical" evidence="2">
    <location>
        <begin position="12"/>
        <end position="33"/>
    </location>
</feature>
<organism evidence="3 4">
    <name type="scientific">Gymnopilus dilepis</name>
    <dbReference type="NCBI Taxonomy" id="231916"/>
    <lineage>
        <taxon>Eukaryota</taxon>
        <taxon>Fungi</taxon>
        <taxon>Dikarya</taxon>
        <taxon>Basidiomycota</taxon>
        <taxon>Agaricomycotina</taxon>
        <taxon>Agaricomycetes</taxon>
        <taxon>Agaricomycetidae</taxon>
        <taxon>Agaricales</taxon>
        <taxon>Agaricineae</taxon>
        <taxon>Hymenogastraceae</taxon>
        <taxon>Gymnopilus</taxon>
    </lineage>
</organism>
<dbReference type="OrthoDB" id="3070092at2759"/>
<feature type="compositionally biased region" description="Low complexity" evidence="1">
    <location>
        <begin position="128"/>
        <end position="138"/>
    </location>
</feature>
<dbReference type="Proteomes" id="UP000284706">
    <property type="component" value="Unassembled WGS sequence"/>
</dbReference>
<keyword evidence="2" id="KW-1133">Transmembrane helix</keyword>
<evidence type="ECO:0000256" key="1">
    <source>
        <dbReference type="SAM" id="MobiDB-lite"/>
    </source>
</evidence>
<dbReference type="PRINTS" id="PR01217">
    <property type="entry name" value="PRICHEXTENSN"/>
</dbReference>
<name>A0A409YWP7_9AGAR</name>
<evidence type="ECO:0000313" key="3">
    <source>
        <dbReference type="EMBL" id="PPR07447.1"/>
    </source>
</evidence>
<keyword evidence="2" id="KW-0472">Membrane</keyword>
<proteinExistence type="predicted"/>
<dbReference type="InParanoid" id="A0A409YWP7"/>
<feature type="compositionally biased region" description="Polar residues" evidence="1">
    <location>
        <begin position="71"/>
        <end position="81"/>
    </location>
</feature>
<evidence type="ECO:0000256" key="2">
    <source>
        <dbReference type="SAM" id="Phobius"/>
    </source>
</evidence>
<keyword evidence="4" id="KW-1185">Reference proteome</keyword>
<reference evidence="3 4" key="1">
    <citation type="journal article" date="2018" name="Evol. Lett.">
        <title>Horizontal gene cluster transfer increased hallucinogenic mushroom diversity.</title>
        <authorList>
            <person name="Reynolds H.T."/>
            <person name="Vijayakumar V."/>
            <person name="Gluck-Thaler E."/>
            <person name="Korotkin H.B."/>
            <person name="Matheny P.B."/>
            <person name="Slot J.C."/>
        </authorList>
    </citation>
    <scope>NUCLEOTIDE SEQUENCE [LARGE SCALE GENOMIC DNA]</scope>
    <source>
        <strain evidence="3 4">SRW20</strain>
    </source>
</reference>
<feature type="compositionally biased region" description="Pro residues" evidence="1">
    <location>
        <begin position="111"/>
        <end position="127"/>
    </location>
</feature>
<feature type="region of interest" description="Disordered" evidence="1">
    <location>
        <begin position="181"/>
        <end position="234"/>
    </location>
</feature>
<comment type="caution">
    <text evidence="3">The sequence shown here is derived from an EMBL/GenBank/DDBJ whole genome shotgun (WGS) entry which is preliminary data.</text>
</comment>
<accession>A0A409YWP7</accession>
<feature type="compositionally biased region" description="Pro residues" evidence="1">
    <location>
        <begin position="87"/>
        <end position="104"/>
    </location>
</feature>
<keyword evidence="2" id="KW-0812">Transmembrane</keyword>
<protein>
    <submittedName>
        <fullName evidence="3">Uncharacterized protein</fullName>
    </submittedName>
</protein>
<sequence length="234" mass="25098">MSTNNSHPSSIYIGAVIAIVAISTLGVVLRLMAIRRARTAAMTLPSHTVYSGRLQSTVAPIRTAHPARPLSTHTPSRPTRQPTWNTPAPPYTPPSQPPSSPRPTSPRSNVAPPPATPSFPIPQPAPAPSTSSPTQISPNNPPVEVHFPTPTTHSGPQTQPISLMDRMREVQTLMLEIHRLESDTSGANNRPRIQELQQRVTDLSDVEGPGTQAAVNARNSNQPPPYSLDGREGS</sequence>